<evidence type="ECO:0000256" key="2">
    <source>
        <dbReference type="ARBA" id="ARBA00008873"/>
    </source>
</evidence>
<keyword evidence="6 10" id="KW-1133">Transmembrane helix</keyword>
<organism evidence="13 14">
    <name type="scientific">Pacificitalea manganoxidans</name>
    <dbReference type="NCBI Taxonomy" id="1411902"/>
    <lineage>
        <taxon>Bacteria</taxon>
        <taxon>Pseudomonadati</taxon>
        <taxon>Pseudomonadota</taxon>
        <taxon>Alphaproteobacteria</taxon>
        <taxon>Rhodobacterales</taxon>
        <taxon>Paracoccaceae</taxon>
        <taxon>Pacificitalea</taxon>
    </lineage>
</organism>
<evidence type="ECO:0000256" key="8">
    <source>
        <dbReference type="ARBA" id="ARBA00023136"/>
    </source>
</evidence>
<evidence type="ECO:0000259" key="12">
    <source>
        <dbReference type="Pfam" id="PF16916"/>
    </source>
</evidence>
<proteinExistence type="inferred from homology"/>
<dbReference type="InterPro" id="IPR036837">
    <property type="entry name" value="Cation_efflux_CTD_sf"/>
</dbReference>
<feature type="region of interest" description="Disordered" evidence="9">
    <location>
        <begin position="1"/>
        <end position="37"/>
    </location>
</feature>
<dbReference type="Pfam" id="PF01545">
    <property type="entry name" value="Cation_efflux"/>
    <property type="match status" value="1"/>
</dbReference>
<comment type="similarity">
    <text evidence="2">Belongs to the cation diffusion facilitator (CDF) transporter (TC 2.A.4) family. SLC30A subfamily.</text>
</comment>
<evidence type="ECO:0000256" key="1">
    <source>
        <dbReference type="ARBA" id="ARBA00004141"/>
    </source>
</evidence>
<dbReference type="SUPFAM" id="SSF161111">
    <property type="entry name" value="Cation efflux protein transmembrane domain-like"/>
    <property type="match status" value="1"/>
</dbReference>
<evidence type="ECO:0000256" key="9">
    <source>
        <dbReference type="SAM" id="MobiDB-lite"/>
    </source>
</evidence>
<dbReference type="Gene3D" id="1.20.1510.10">
    <property type="entry name" value="Cation efflux protein transmembrane domain"/>
    <property type="match status" value="1"/>
</dbReference>
<dbReference type="RefSeq" id="WP_097372297.1">
    <property type="nucleotide sequence ID" value="NZ_CP021404.1"/>
</dbReference>
<feature type="domain" description="Cation efflux protein transmembrane" evidence="11">
    <location>
        <begin position="45"/>
        <end position="235"/>
    </location>
</feature>
<evidence type="ECO:0000313" key="13">
    <source>
        <dbReference type="EMBL" id="ATI40609.1"/>
    </source>
</evidence>
<keyword evidence="8 10" id="KW-0472">Membrane</keyword>
<dbReference type="KEGG" id="cmag:CBW24_00335"/>
<dbReference type="SUPFAM" id="SSF160240">
    <property type="entry name" value="Cation efflux protein cytoplasmic domain-like"/>
    <property type="match status" value="1"/>
</dbReference>
<reference evidence="13 14" key="1">
    <citation type="submission" date="2017-05" db="EMBL/GenBank/DDBJ databases">
        <title>Comparative genomic and metabolic analysis of manganese-oxidizing mechanisms in Celeribater manganoxidans DY25T: its adaption to the environment of polymetallic nodule.</title>
        <authorList>
            <person name="Wang X."/>
        </authorList>
    </citation>
    <scope>NUCLEOTIDE SEQUENCE [LARGE SCALE GENOMIC DNA]</scope>
    <source>
        <strain evidence="13 14">DY25</strain>
    </source>
</reference>
<dbReference type="GO" id="GO:0005886">
    <property type="term" value="C:plasma membrane"/>
    <property type="evidence" value="ECO:0007669"/>
    <property type="project" value="TreeGrafter"/>
</dbReference>
<dbReference type="GO" id="GO:0005385">
    <property type="term" value="F:zinc ion transmembrane transporter activity"/>
    <property type="evidence" value="ECO:0007669"/>
    <property type="project" value="TreeGrafter"/>
</dbReference>
<keyword evidence="4 10" id="KW-0812">Transmembrane</keyword>
<sequence>MPHDHGSSADGAAHKGHGHSQSHSHSHGGHGHHHIDPEAGDRKVAAAVGVNLLLTVAQIVGGILSGSLALIADAIHNLSDAMSLIIAFAARKIARRPADAQMTFGYARAETVAALVNYTTLIVIGLYLIYEGVARLFDPQPIAGWTVVIVAAIALVVDLVTVALTYAMSKESMNIRAAFLHNVADAMGSVAVIVAGTFVILYDWQIIDPLVTLLIAGYILWHAFTEIGGVIRVLMLGAPPDMDSAEVLTALREVDGVCDLHHLHLWQMEERETAVQVHVVVEDSRWSEAAQIKQRLRDRLADMGVSHATLELEQATHACTGAQEIGHAAA</sequence>
<keyword evidence="5" id="KW-0862">Zinc</keyword>
<dbReference type="Proteomes" id="UP000219050">
    <property type="component" value="Chromosome"/>
</dbReference>
<dbReference type="Pfam" id="PF16916">
    <property type="entry name" value="ZT_dimer"/>
    <property type="match status" value="1"/>
</dbReference>
<feature type="transmembrane region" description="Helical" evidence="10">
    <location>
        <begin position="179"/>
        <end position="204"/>
    </location>
</feature>
<dbReference type="PANTHER" id="PTHR11562">
    <property type="entry name" value="CATION EFFLUX PROTEIN/ ZINC TRANSPORTER"/>
    <property type="match status" value="1"/>
</dbReference>
<dbReference type="Gene3D" id="3.30.70.1350">
    <property type="entry name" value="Cation efflux protein, cytoplasmic domain"/>
    <property type="match status" value="1"/>
</dbReference>
<dbReference type="EMBL" id="CP021404">
    <property type="protein sequence ID" value="ATI40609.1"/>
    <property type="molecule type" value="Genomic_DNA"/>
</dbReference>
<evidence type="ECO:0000256" key="6">
    <source>
        <dbReference type="ARBA" id="ARBA00022989"/>
    </source>
</evidence>
<feature type="transmembrane region" description="Helical" evidence="10">
    <location>
        <begin position="142"/>
        <end position="167"/>
    </location>
</feature>
<accession>A0A291LV79</accession>
<feature type="transmembrane region" description="Helical" evidence="10">
    <location>
        <begin position="210"/>
        <end position="234"/>
    </location>
</feature>
<dbReference type="AlphaFoldDB" id="A0A291LV79"/>
<protein>
    <submittedName>
        <fullName evidence="13">Cation transporter</fullName>
    </submittedName>
</protein>
<evidence type="ECO:0000256" key="3">
    <source>
        <dbReference type="ARBA" id="ARBA00022448"/>
    </source>
</evidence>
<keyword evidence="14" id="KW-1185">Reference proteome</keyword>
<dbReference type="InterPro" id="IPR002524">
    <property type="entry name" value="Cation_efflux"/>
</dbReference>
<feature type="transmembrane region" description="Helical" evidence="10">
    <location>
        <begin position="44"/>
        <end position="64"/>
    </location>
</feature>
<feature type="compositionally biased region" description="Basic residues" evidence="9">
    <location>
        <begin position="14"/>
        <end position="33"/>
    </location>
</feature>
<keyword evidence="7" id="KW-0406">Ion transport</keyword>
<keyword evidence="5" id="KW-0864">Zinc transport</keyword>
<dbReference type="PANTHER" id="PTHR11562:SF17">
    <property type="entry name" value="RE54080P-RELATED"/>
    <property type="match status" value="1"/>
</dbReference>
<keyword evidence="3" id="KW-0813">Transport</keyword>
<evidence type="ECO:0000313" key="14">
    <source>
        <dbReference type="Proteomes" id="UP000219050"/>
    </source>
</evidence>
<evidence type="ECO:0000256" key="10">
    <source>
        <dbReference type="SAM" id="Phobius"/>
    </source>
</evidence>
<dbReference type="InterPro" id="IPR027469">
    <property type="entry name" value="Cation_efflux_TMD_sf"/>
</dbReference>
<evidence type="ECO:0000256" key="4">
    <source>
        <dbReference type="ARBA" id="ARBA00022692"/>
    </source>
</evidence>
<evidence type="ECO:0000259" key="11">
    <source>
        <dbReference type="Pfam" id="PF01545"/>
    </source>
</evidence>
<feature type="domain" description="Cation efflux protein cytoplasmic" evidence="12">
    <location>
        <begin position="239"/>
        <end position="302"/>
    </location>
</feature>
<dbReference type="InterPro" id="IPR027470">
    <property type="entry name" value="Cation_efflux_CTD"/>
</dbReference>
<gene>
    <name evidence="13" type="ORF">CBW24_00335</name>
</gene>
<dbReference type="InterPro" id="IPR050681">
    <property type="entry name" value="CDF/SLC30A"/>
</dbReference>
<dbReference type="InterPro" id="IPR058533">
    <property type="entry name" value="Cation_efflux_TM"/>
</dbReference>
<dbReference type="OrthoDB" id="9809646at2"/>
<dbReference type="NCBIfam" id="TIGR01297">
    <property type="entry name" value="CDF"/>
    <property type="match status" value="1"/>
</dbReference>
<evidence type="ECO:0000256" key="5">
    <source>
        <dbReference type="ARBA" id="ARBA00022906"/>
    </source>
</evidence>
<evidence type="ECO:0000256" key="7">
    <source>
        <dbReference type="ARBA" id="ARBA00023065"/>
    </source>
</evidence>
<feature type="transmembrane region" description="Helical" evidence="10">
    <location>
        <begin position="111"/>
        <end position="130"/>
    </location>
</feature>
<comment type="subcellular location">
    <subcellularLocation>
        <location evidence="1">Membrane</location>
        <topology evidence="1">Multi-pass membrane protein</topology>
    </subcellularLocation>
</comment>
<name>A0A291LV79_9RHOB</name>